<keyword evidence="5" id="KW-1133">Transmembrane helix</keyword>
<dbReference type="InterPro" id="IPR024478">
    <property type="entry name" value="HlyB_4HB_MCP"/>
</dbReference>
<keyword evidence="5" id="KW-0812">Transmembrane</keyword>
<dbReference type="SMART" id="SM00283">
    <property type="entry name" value="MA"/>
    <property type="match status" value="1"/>
</dbReference>
<feature type="transmembrane region" description="Helical" evidence="5">
    <location>
        <begin position="185"/>
        <end position="212"/>
    </location>
</feature>
<feature type="domain" description="HAMP" evidence="7">
    <location>
        <begin position="213"/>
        <end position="268"/>
    </location>
</feature>
<dbReference type="OrthoDB" id="1887545at2"/>
<keyword evidence="4" id="KW-0175">Coiled coil</keyword>
<accession>A0A6I6D7P4</accession>
<feature type="coiled-coil region" evidence="4">
    <location>
        <begin position="342"/>
        <end position="389"/>
    </location>
</feature>
<dbReference type="Proteomes" id="UP000426444">
    <property type="component" value="Chromosome"/>
</dbReference>
<evidence type="ECO:0000259" key="7">
    <source>
        <dbReference type="PROSITE" id="PS50885"/>
    </source>
</evidence>
<dbReference type="Gene3D" id="1.10.287.950">
    <property type="entry name" value="Methyl-accepting chemotaxis protein"/>
    <property type="match status" value="1"/>
</dbReference>
<dbReference type="KEGG" id="salq:SYNTR_0064"/>
<dbReference type="CDD" id="cd06225">
    <property type="entry name" value="HAMP"/>
    <property type="match status" value="1"/>
</dbReference>
<dbReference type="Pfam" id="PF12729">
    <property type="entry name" value="4HB_MCP_1"/>
    <property type="match status" value="1"/>
</dbReference>
<dbReference type="PANTHER" id="PTHR32089">
    <property type="entry name" value="METHYL-ACCEPTING CHEMOTAXIS PROTEIN MCPB"/>
    <property type="match status" value="1"/>
</dbReference>
<keyword evidence="1 3" id="KW-0807">Transducer</keyword>
<evidence type="ECO:0000256" key="5">
    <source>
        <dbReference type="SAM" id="Phobius"/>
    </source>
</evidence>
<protein>
    <recommendedName>
        <fullName evidence="10">Methyl-accepting chemotaxis protein</fullName>
    </recommendedName>
</protein>
<dbReference type="SMART" id="SM00304">
    <property type="entry name" value="HAMP"/>
    <property type="match status" value="1"/>
</dbReference>
<evidence type="ECO:0000256" key="2">
    <source>
        <dbReference type="ARBA" id="ARBA00029447"/>
    </source>
</evidence>
<evidence type="ECO:0000313" key="8">
    <source>
        <dbReference type="EMBL" id="QGT98657.1"/>
    </source>
</evidence>
<reference evidence="9" key="1">
    <citation type="journal article" date="2019" name="Microbiology">
        <title>Complete Genome Sequence of an Uncultured Bacterium of the Candidate Phylum Bipolaricaulota.</title>
        <authorList>
            <person name="Kadnikov V.V."/>
            <person name="Mardanov A.V."/>
            <person name="Beletsky A.V."/>
            <person name="Frank Y.A."/>
            <person name="Karnachuk O.V."/>
            <person name="Ravin N.V."/>
        </authorList>
    </citation>
    <scope>NUCLEOTIDE SEQUENCE [LARGE SCALE GENOMIC DNA]</scope>
</reference>
<organism evidence="8 9">
    <name type="scientific">Candidatus Syntrophocurvum alkaliphilum</name>
    <dbReference type="NCBI Taxonomy" id="2293317"/>
    <lineage>
        <taxon>Bacteria</taxon>
        <taxon>Bacillati</taxon>
        <taxon>Bacillota</taxon>
        <taxon>Clostridia</taxon>
        <taxon>Eubacteriales</taxon>
        <taxon>Syntrophomonadaceae</taxon>
        <taxon>Candidatus Syntrophocurvum</taxon>
    </lineage>
</organism>
<dbReference type="AlphaFoldDB" id="A0A6I6D7P4"/>
<dbReference type="PROSITE" id="PS50885">
    <property type="entry name" value="HAMP"/>
    <property type="match status" value="1"/>
</dbReference>
<evidence type="ECO:0008006" key="10">
    <source>
        <dbReference type="Google" id="ProtNLM"/>
    </source>
</evidence>
<dbReference type="Gene3D" id="6.10.340.10">
    <property type="match status" value="1"/>
</dbReference>
<dbReference type="Pfam" id="PF00672">
    <property type="entry name" value="HAMP"/>
    <property type="match status" value="1"/>
</dbReference>
<name>A0A6I6D7P4_9FIRM</name>
<dbReference type="GO" id="GO:0007165">
    <property type="term" value="P:signal transduction"/>
    <property type="evidence" value="ECO:0007669"/>
    <property type="project" value="UniProtKB-KW"/>
</dbReference>
<dbReference type="PANTHER" id="PTHR32089:SF112">
    <property type="entry name" value="LYSOZYME-LIKE PROTEIN-RELATED"/>
    <property type="match status" value="1"/>
</dbReference>
<evidence type="ECO:0000313" key="9">
    <source>
        <dbReference type="Proteomes" id="UP000426444"/>
    </source>
</evidence>
<feature type="domain" description="Methyl-accepting transducer" evidence="6">
    <location>
        <begin position="273"/>
        <end position="559"/>
    </location>
</feature>
<evidence type="ECO:0000259" key="6">
    <source>
        <dbReference type="PROSITE" id="PS50111"/>
    </source>
</evidence>
<evidence type="ECO:0000256" key="1">
    <source>
        <dbReference type="ARBA" id="ARBA00023224"/>
    </source>
</evidence>
<keyword evidence="5" id="KW-0472">Membrane</keyword>
<evidence type="ECO:0000256" key="4">
    <source>
        <dbReference type="SAM" id="Coils"/>
    </source>
</evidence>
<proteinExistence type="inferred from homology"/>
<dbReference type="PROSITE" id="PS50111">
    <property type="entry name" value="CHEMOTAXIS_TRANSDUC_2"/>
    <property type="match status" value="1"/>
</dbReference>
<dbReference type="GO" id="GO:0016020">
    <property type="term" value="C:membrane"/>
    <property type="evidence" value="ECO:0007669"/>
    <property type="project" value="InterPro"/>
</dbReference>
<dbReference type="InterPro" id="IPR004089">
    <property type="entry name" value="MCPsignal_dom"/>
</dbReference>
<comment type="similarity">
    <text evidence="2">Belongs to the methyl-accepting chemotaxis (MCP) protein family.</text>
</comment>
<dbReference type="InterPro" id="IPR003660">
    <property type="entry name" value="HAMP_dom"/>
</dbReference>
<dbReference type="Pfam" id="PF00015">
    <property type="entry name" value="MCPsignal"/>
    <property type="match status" value="1"/>
</dbReference>
<dbReference type="RefSeq" id="WP_156202629.1">
    <property type="nucleotide sequence ID" value="NZ_CP046457.1"/>
</dbReference>
<gene>
    <name evidence="8" type="ORF">SYNTR_0064</name>
</gene>
<evidence type="ECO:0000256" key="3">
    <source>
        <dbReference type="PROSITE-ProRule" id="PRU00284"/>
    </source>
</evidence>
<dbReference type="EMBL" id="CP046457">
    <property type="protein sequence ID" value="QGT98657.1"/>
    <property type="molecule type" value="Genomic_DNA"/>
</dbReference>
<sequence length="574" mass="63852">MRWYKNLKISTKFLLLFIILILFATGIGINGIIKVNSMNNNLDRMYEEALLPIGYINDIYNELLSIRGDHYYMLVEESADNRLEAINSVEESIESLETLSVQYSESRINHSDNESAFHDVNSALENYYSMVDRYNNLIRDDRLSRAQSYAPMIENQRSIVQERVENLVDINVHIAETTRTEGAEMYFNTIVEMCVALILAIIISITIFFIALRQITNPIKNISHEAKIIADGDFTSKIPDEFINRNDEIGELAKAFEKLHNDLGNLIDNISANSQEVAASSEQLLTSSDKIALTTQQNSASVQEIAAGMEEISAATKQINDSGEEIGNKLDTLSTSALEGNIEAKEIEQKALQVQKDAEKAKQSTINIYQEIQDELNQAIKEARVVEEISTLAQTIAGIAEQTNLLALNAAIEAARAGEEGKGFAVVAEEVRRLAENSSETVGSIQGLTSQVQTSLESLLKASNKMLKFVDNDVVKDYEMMEEIGKSYKQDADRLYNLTDTFNNEINNISIAMNEINKGMQDTLSTIEKTNTGSQEIGKGTEVSAQAAADVSKAAHKLAENAEKLNQLIDRFRT</sequence>
<keyword evidence="9" id="KW-1185">Reference proteome</keyword>
<dbReference type="SUPFAM" id="SSF58104">
    <property type="entry name" value="Methyl-accepting chemotaxis protein (MCP) signaling domain"/>
    <property type="match status" value="1"/>
</dbReference>